<dbReference type="SUPFAM" id="SSF54197">
    <property type="entry name" value="HIT-like"/>
    <property type="match status" value="1"/>
</dbReference>
<evidence type="ECO:0000313" key="5">
    <source>
        <dbReference type="Proteomes" id="UP000321440"/>
    </source>
</evidence>
<evidence type="ECO:0000313" key="4">
    <source>
        <dbReference type="EMBL" id="GEN46871.1"/>
    </source>
</evidence>
<organism evidence="4 5">
    <name type="scientific">Alkalibacillus haloalkaliphilus</name>
    <dbReference type="NCBI Taxonomy" id="94136"/>
    <lineage>
        <taxon>Bacteria</taxon>
        <taxon>Bacillati</taxon>
        <taxon>Bacillota</taxon>
        <taxon>Bacilli</taxon>
        <taxon>Bacillales</taxon>
        <taxon>Bacillaceae</taxon>
        <taxon>Alkalibacillus</taxon>
    </lineage>
</organism>
<dbReference type="InterPro" id="IPR015797">
    <property type="entry name" value="NUDIX_hydrolase-like_dom_sf"/>
</dbReference>
<sequence>MIRKAEGAIVYKGNEFLLVHKVKVSALEKGSLMEGEWDFPKGGVEQNDLSLEHAILRELEEETGSTQYRVIKQFDDKICFSFGKSFQEQTGWKKQETTIFLVEYFGDDSDLVPKDREIAEVNFLPYEEVYERLTHKDTKQYFKSFFNEKLHDCVLCYPDLEPEQQVVFANDHCMFLQLNQSKEKGVQLEGSGLIVPRKHRETAFDLTREEWEATYDLLHKVKEHIDQHHHPQGYNVGWNCGEVGGQHIFHAHLHVLPRYESEPLSGKGIRYLFKSKENKRA</sequence>
<evidence type="ECO:0000259" key="2">
    <source>
        <dbReference type="PROSITE" id="PS51084"/>
    </source>
</evidence>
<dbReference type="PANTHER" id="PTHR42997">
    <property type="entry name" value="HIT FAMILY HYDROLASE"/>
    <property type="match status" value="1"/>
</dbReference>
<dbReference type="AlphaFoldDB" id="A0A511W836"/>
<dbReference type="InterPro" id="IPR000086">
    <property type="entry name" value="NUDIX_hydrolase_dom"/>
</dbReference>
<protein>
    <submittedName>
        <fullName evidence="4">Uncharacterized protein</fullName>
    </submittedName>
</protein>
<keyword evidence="5" id="KW-1185">Reference proteome</keyword>
<proteinExistence type="predicted"/>
<evidence type="ECO:0000259" key="3">
    <source>
        <dbReference type="PROSITE" id="PS51462"/>
    </source>
</evidence>
<dbReference type="InterPro" id="IPR011146">
    <property type="entry name" value="HIT-like"/>
</dbReference>
<dbReference type="GO" id="GO:0003824">
    <property type="term" value="F:catalytic activity"/>
    <property type="evidence" value="ECO:0007669"/>
    <property type="project" value="InterPro"/>
</dbReference>
<dbReference type="SUPFAM" id="SSF55811">
    <property type="entry name" value="Nudix"/>
    <property type="match status" value="1"/>
</dbReference>
<dbReference type="Pfam" id="PF01230">
    <property type="entry name" value="HIT"/>
    <property type="match status" value="1"/>
</dbReference>
<dbReference type="InterPro" id="IPR052908">
    <property type="entry name" value="AP-4-A_phosphorylase"/>
</dbReference>
<dbReference type="Gene3D" id="3.30.428.10">
    <property type="entry name" value="HIT-like"/>
    <property type="match status" value="1"/>
</dbReference>
<reference evidence="4 5" key="1">
    <citation type="submission" date="2019-07" db="EMBL/GenBank/DDBJ databases">
        <title>Whole genome shotgun sequence of Alkalibacillus haloalkaliphilus NBRC 103110.</title>
        <authorList>
            <person name="Hosoyama A."/>
            <person name="Uohara A."/>
            <person name="Ohji S."/>
            <person name="Ichikawa N."/>
        </authorList>
    </citation>
    <scope>NUCLEOTIDE SEQUENCE [LARGE SCALE GENOMIC DNA]</scope>
    <source>
        <strain evidence="4 5">NBRC 103110</strain>
    </source>
</reference>
<feature type="domain" description="HIT" evidence="2">
    <location>
        <begin position="190"/>
        <end position="265"/>
    </location>
</feature>
<dbReference type="PROSITE" id="PS51462">
    <property type="entry name" value="NUDIX"/>
    <property type="match status" value="1"/>
</dbReference>
<dbReference type="PANTHER" id="PTHR42997:SF1">
    <property type="entry name" value="AP-4-A PHOSPHORYLASE"/>
    <property type="match status" value="1"/>
</dbReference>
<dbReference type="EMBL" id="BJYA01000019">
    <property type="protein sequence ID" value="GEN46871.1"/>
    <property type="molecule type" value="Genomic_DNA"/>
</dbReference>
<feature type="domain" description="Nudix hydrolase" evidence="3">
    <location>
        <begin position="1"/>
        <end position="147"/>
    </location>
</feature>
<name>A0A511W836_9BACI</name>
<feature type="short sequence motif" description="Histidine triad motif" evidence="1">
    <location>
        <begin position="250"/>
        <end position="254"/>
    </location>
</feature>
<dbReference type="OrthoDB" id="9816289at2"/>
<dbReference type="InterPro" id="IPR036265">
    <property type="entry name" value="HIT-like_sf"/>
</dbReference>
<dbReference type="Proteomes" id="UP000321440">
    <property type="component" value="Unassembled WGS sequence"/>
</dbReference>
<comment type="caution">
    <text evidence="4">The sequence shown here is derived from an EMBL/GenBank/DDBJ whole genome shotgun (WGS) entry which is preliminary data.</text>
</comment>
<gene>
    <name evidence="4" type="ORF">AHA02nite_26470</name>
</gene>
<accession>A0A511W836</accession>
<dbReference type="Pfam" id="PF00293">
    <property type="entry name" value="NUDIX"/>
    <property type="match status" value="1"/>
</dbReference>
<dbReference type="Gene3D" id="3.90.79.10">
    <property type="entry name" value="Nucleoside Triphosphate Pyrophosphohydrolase"/>
    <property type="match status" value="1"/>
</dbReference>
<evidence type="ECO:0000256" key="1">
    <source>
        <dbReference type="PROSITE-ProRule" id="PRU00464"/>
    </source>
</evidence>
<dbReference type="PROSITE" id="PS51084">
    <property type="entry name" value="HIT_2"/>
    <property type="match status" value="1"/>
</dbReference>